<evidence type="ECO:0000313" key="4">
    <source>
        <dbReference type="Proteomes" id="UP000829196"/>
    </source>
</evidence>
<dbReference type="AlphaFoldDB" id="A0A8T3C6A4"/>
<feature type="domain" description="RNase H type-1" evidence="2">
    <location>
        <begin position="619"/>
        <end position="736"/>
    </location>
</feature>
<organism evidence="3 4">
    <name type="scientific">Dendrobium nobile</name>
    <name type="common">Orchid</name>
    <dbReference type="NCBI Taxonomy" id="94219"/>
    <lineage>
        <taxon>Eukaryota</taxon>
        <taxon>Viridiplantae</taxon>
        <taxon>Streptophyta</taxon>
        <taxon>Embryophyta</taxon>
        <taxon>Tracheophyta</taxon>
        <taxon>Spermatophyta</taxon>
        <taxon>Magnoliopsida</taxon>
        <taxon>Liliopsida</taxon>
        <taxon>Asparagales</taxon>
        <taxon>Orchidaceae</taxon>
        <taxon>Epidendroideae</taxon>
        <taxon>Malaxideae</taxon>
        <taxon>Dendrobiinae</taxon>
        <taxon>Dendrobium</taxon>
    </lineage>
</organism>
<dbReference type="SUPFAM" id="SSF53098">
    <property type="entry name" value="Ribonuclease H-like"/>
    <property type="match status" value="1"/>
</dbReference>
<keyword evidence="1" id="KW-1133">Transmembrane helix</keyword>
<keyword evidence="1" id="KW-0812">Transmembrane</keyword>
<keyword evidence="4" id="KW-1185">Reference proteome</keyword>
<dbReference type="PANTHER" id="PTHR47723">
    <property type="entry name" value="OS05G0353850 PROTEIN"/>
    <property type="match status" value="1"/>
</dbReference>
<keyword evidence="1" id="KW-0472">Membrane</keyword>
<evidence type="ECO:0000259" key="2">
    <source>
        <dbReference type="Pfam" id="PF13456"/>
    </source>
</evidence>
<dbReference type="OrthoDB" id="1752183at2759"/>
<dbReference type="InterPro" id="IPR053151">
    <property type="entry name" value="RNase_H-like"/>
</dbReference>
<protein>
    <recommendedName>
        <fullName evidence="2">RNase H type-1 domain-containing protein</fullName>
    </recommendedName>
</protein>
<accession>A0A8T3C6A4</accession>
<dbReference type="GO" id="GO:0004523">
    <property type="term" value="F:RNA-DNA hybrid ribonuclease activity"/>
    <property type="evidence" value="ECO:0007669"/>
    <property type="project" value="InterPro"/>
</dbReference>
<dbReference type="PANTHER" id="PTHR47723:SF23">
    <property type="entry name" value="REVERSE TRANSCRIPTASE-LIKE PROTEIN"/>
    <property type="match status" value="1"/>
</dbReference>
<dbReference type="InterPro" id="IPR044730">
    <property type="entry name" value="RNase_H-like_dom_plant"/>
</dbReference>
<comment type="caution">
    <text evidence="3">The sequence shown here is derived from an EMBL/GenBank/DDBJ whole genome shotgun (WGS) entry which is preliminary data.</text>
</comment>
<reference evidence="3" key="1">
    <citation type="journal article" date="2022" name="Front. Genet.">
        <title>Chromosome-Scale Assembly of the Dendrobium nobile Genome Provides Insights Into the Molecular Mechanism of the Biosynthesis of the Medicinal Active Ingredient of Dendrobium.</title>
        <authorList>
            <person name="Xu Q."/>
            <person name="Niu S.-C."/>
            <person name="Li K.-L."/>
            <person name="Zheng P.-J."/>
            <person name="Zhang X.-J."/>
            <person name="Jia Y."/>
            <person name="Liu Y."/>
            <person name="Niu Y.-X."/>
            <person name="Yu L.-H."/>
            <person name="Chen D.-F."/>
            <person name="Zhang G.-Q."/>
        </authorList>
    </citation>
    <scope>NUCLEOTIDE SEQUENCE</scope>
    <source>
        <tissue evidence="3">Leaf</tissue>
    </source>
</reference>
<dbReference type="GO" id="GO:0003676">
    <property type="term" value="F:nucleic acid binding"/>
    <property type="evidence" value="ECO:0007669"/>
    <property type="project" value="InterPro"/>
</dbReference>
<gene>
    <name evidence="3" type="ORF">KFK09_001965</name>
</gene>
<proteinExistence type="predicted"/>
<dbReference type="InterPro" id="IPR036397">
    <property type="entry name" value="RNaseH_sf"/>
</dbReference>
<evidence type="ECO:0000313" key="3">
    <source>
        <dbReference type="EMBL" id="KAI0529416.1"/>
    </source>
</evidence>
<dbReference type="InterPro" id="IPR012337">
    <property type="entry name" value="RNaseH-like_sf"/>
</dbReference>
<dbReference type="InterPro" id="IPR002156">
    <property type="entry name" value="RNaseH_domain"/>
</dbReference>
<dbReference type="EMBL" id="JAGYWB010000002">
    <property type="protein sequence ID" value="KAI0529416.1"/>
    <property type="molecule type" value="Genomic_DNA"/>
</dbReference>
<name>A0A8T3C6A4_DENNO</name>
<dbReference type="CDD" id="cd06222">
    <property type="entry name" value="RNase_H_like"/>
    <property type="match status" value="1"/>
</dbReference>
<feature type="transmembrane region" description="Helical" evidence="1">
    <location>
        <begin position="765"/>
        <end position="787"/>
    </location>
</feature>
<sequence length="891" mass="98558">MAGDASFSPWGIVSSKTQHQNKGFFNINADTTSPSKSRSFKDVLADSPGDILSSLTPSTFNGVPAVLISDDEVLKLASPFRYTLVGKFGVRRPNLDAIRSFFGSIFGRPLQTDQATASRTRPSVARVLVEVDITKKHDKEVLVGSKALGYLQKVEFEKIHDFCTHYKAHGHSIAECFKLHPELKKISNNSTGLVEENGPAIDRPETATTVTNEGVQSNVEKVGNVLLVDSNTMPPENVVTPTISAGITLNLDDKLTDENSALHDIFISVDSMLNNSFSPLNLVNTEYKETDSIAENRENAVNKETEPVEEHEEGEYLPEHILTNLTDKMAEKPVQTSLSPTRRGGIPNSVFALLATAKNLLVFLPPGEGREPRGNGCRRAFPLEILPQILLGPQEGQDAASLEQPLEILINKFFWGSSYSNSSISWAKWLKLCGVYKEGALGCNYIFDMVKGLHPLNAQYKNTDSAEADLNIQWGLGNGDVAFWQDDWFGFASIDKILNTVTLENVKVNAFLVNGEWNTDRLREAIPYEVVALILKIPLQLHIKDKILFKNTSNVWNHFSTLAGVAVVSNQGDLKDLLNFKHCNALADYLGLNAAAIVEVRRFRIVNWVKPNFPFVKLNTDGSVGINCVGIEGIIRDHLGNPLDLFSGPLVVCSVMSVELLSLSYELERCLNLGFHHVNIEVDATSVINAISESNEGNPQDFYTIRKIKMMMSELSCFISHIYREGNVCADWLAKYGAQSSIFQNFSVINLPPPLKGMILLDKFFGVWGAVCCCLAAYFLVLGFRPWVCQDGVMQVSVSGVFVSSYVFCFIFGDDMTFWGIFKFCNGKVNMFLVNNWAMDDLLAKGFCKFFSSVLQIVHNCNLLSKINLEHDIGDDIGGDCGVMKYASLQG</sequence>
<dbReference type="Gene3D" id="3.30.420.10">
    <property type="entry name" value="Ribonuclease H-like superfamily/Ribonuclease H"/>
    <property type="match status" value="1"/>
</dbReference>
<dbReference type="Pfam" id="PF13456">
    <property type="entry name" value="RVT_3"/>
    <property type="match status" value="1"/>
</dbReference>
<dbReference type="SMR" id="A0A8T3C6A4"/>
<evidence type="ECO:0000256" key="1">
    <source>
        <dbReference type="SAM" id="Phobius"/>
    </source>
</evidence>
<dbReference type="Proteomes" id="UP000829196">
    <property type="component" value="Unassembled WGS sequence"/>
</dbReference>
<feature type="transmembrane region" description="Helical" evidence="1">
    <location>
        <begin position="793"/>
        <end position="813"/>
    </location>
</feature>